<dbReference type="EMBL" id="WKKI01000046">
    <property type="protein sequence ID" value="MRX73809.1"/>
    <property type="molecule type" value="Genomic_DNA"/>
</dbReference>
<evidence type="ECO:0000313" key="2">
    <source>
        <dbReference type="Proteomes" id="UP000448867"/>
    </source>
</evidence>
<dbReference type="Proteomes" id="UP000448867">
    <property type="component" value="Unassembled WGS sequence"/>
</dbReference>
<sequence length="194" mass="22371">MEPRFYILHDISGRIRLRIPALNDKTSHREIEAMFSSLKGIQQVRIEPLISTMLIKYDDKLLSRNVLLRYVSLFFQQTRFDPLDSLMVKLKPRFRSELFRSLVSGVLLFAAFLRKSTIRKPDAFEYIAVIATGYTVLSHGTNKINHPDVLTGIISLVSLGTGNMLYISMVTWAVNIIEIFYEVLKSNKMSYSIY</sequence>
<dbReference type="Pfam" id="PF19991">
    <property type="entry name" value="HMA_2"/>
    <property type="match status" value="1"/>
</dbReference>
<organism evidence="1 2">
    <name type="scientific">Metabacillus lacus</name>
    <dbReference type="NCBI Taxonomy" id="1983721"/>
    <lineage>
        <taxon>Bacteria</taxon>
        <taxon>Bacillati</taxon>
        <taxon>Bacillota</taxon>
        <taxon>Bacilli</taxon>
        <taxon>Bacillales</taxon>
        <taxon>Bacillaceae</taxon>
        <taxon>Metabacillus</taxon>
    </lineage>
</organism>
<accession>A0A7X2J1X3</accession>
<dbReference type="AlphaFoldDB" id="A0A7X2J1X3"/>
<reference evidence="1 2" key="1">
    <citation type="submission" date="2019-11" db="EMBL/GenBank/DDBJ databases">
        <title>Bacillus lacus genome.</title>
        <authorList>
            <person name="Allen C.J."/>
            <person name="Newman J.D."/>
        </authorList>
    </citation>
    <scope>NUCLEOTIDE SEQUENCE [LARGE SCALE GENOMIC DNA]</scope>
    <source>
        <strain evidence="1 2">KCTC 33946</strain>
    </source>
</reference>
<name>A0A7X2J1X3_9BACI</name>
<keyword evidence="2" id="KW-1185">Reference proteome</keyword>
<gene>
    <name evidence="1" type="ORF">GJU40_16830</name>
</gene>
<evidence type="ECO:0000313" key="1">
    <source>
        <dbReference type="EMBL" id="MRX73809.1"/>
    </source>
</evidence>
<proteinExistence type="predicted"/>
<comment type="caution">
    <text evidence="1">The sequence shown here is derived from an EMBL/GenBank/DDBJ whole genome shotgun (WGS) entry which is preliminary data.</text>
</comment>
<protein>
    <submittedName>
        <fullName evidence="1">Uncharacterized protein</fullName>
    </submittedName>
</protein>
<dbReference type="RefSeq" id="WP_343031594.1">
    <property type="nucleotide sequence ID" value="NZ_WKKI01000046.1"/>
</dbReference>